<dbReference type="InterPro" id="IPR036855">
    <property type="entry name" value="Znf_CCCH_sf"/>
</dbReference>
<feature type="domain" description="C3H1-type" evidence="6">
    <location>
        <begin position="258"/>
        <end position="286"/>
    </location>
</feature>
<reference evidence="9" key="1">
    <citation type="submission" date="2017-02" db="UniProtKB">
        <authorList>
            <consortium name="WormBaseParasite"/>
        </authorList>
    </citation>
    <scope>IDENTIFICATION</scope>
</reference>
<dbReference type="PANTHER" id="PTHR12547">
    <property type="entry name" value="CCCH ZINC FINGER/TIS11-RELATED"/>
    <property type="match status" value="1"/>
</dbReference>
<dbReference type="InterPro" id="IPR045877">
    <property type="entry name" value="ZFP36-like"/>
</dbReference>
<evidence type="ECO:0000256" key="2">
    <source>
        <dbReference type="ARBA" id="ARBA00022737"/>
    </source>
</evidence>
<dbReference type="GO" id="GO:0003730">
    <property type="term" value="F:mRNA 3'-UTR binding"/>
    <property type="evidence" value="ECO:0007669"/>
    <property type="project" value="TreeGrafter"/>
</dbReference>
<evidence type="ECO:0000256" key="5">
    <source>
        <dbReference type="PROSITE-ProRule" id="PRU00723"/>
    </source>
</evidence>
<dbReference type="EMBL" id="UYYF01005028">
    <property type="protein sequence ID" value="VDN07930.1"/>
    <property type="molecule type" value="Genomic_DNA"/>
</dbReference>
<feature type="zinc finger region" description="C3H1-type" evidence="5">
    <location>
        <begin position="258"/>
        <end position="286"/>
    </location>
</feature>
<dbReference type="PANTHER" id="PTHR12547:SF144">
    <property type="entry name" value="C3H1-TYPE DOMAIN-CONTAINING PROTEIN"/>
    <property type="match status" value="1"/>
</dbReference>
<dbReference type="WBParaSite" id="TCLT_0001025901-mRNA-1">
    <property type="protein sequence ID" value="TCLT_0001025901-mRNA-1"/>
    <property type="gene ID" value="TCLT_0001025901"/>
</dbReference>
<dbReference type="AlphaFoldDB" id="A0A0N5DAQ4"/>
<dbReference type="GO" id="GO:0030154">
    <property type="term" value="P:cell differentiation"/>
    <property type="evidence" value="ECO:0007669"/>
    <property type="project" value="UniProtKB-ARBA"/>
</dbReference>
<evidence type="ECO:0000259" key="6">
    <source>
        <dbReference type="PROSITE" id="PS50103"/>
    </source>
</evidence>
<sequence length="454" mass="51364">MLVVGACMICYQWEESELVCQVEETQSGRQTSRNEVLISNTMEPTIALCNCRQYRKSVVGQPPSRRSQAILLYASEVVGSRFQTYILIFPMSWFIVLVELLVPYREGSRTVGLSAFRPYIFGSIPNIAGDDNEGAKTESMFSLVVPPATQVVSPLQAPLSVIVYLDSFAFTISIYQLFLDFLVILCDSYTVIHPRMEWQKIISDRERQFLLRERRRMGSYKTSLCDSFRNNGECHYGQQCRFAHGYAELRPTPRPHPKYKTQLCNKFALYGSCPYGFRCQFIHMRSSEVGCEQLGLVNFAASLDGHSYYSQYFASRRRVESRRLRRDVEVLESEASIGDIPKKLWDSVGITEESNIVRHPILGTDNASQQSSEFALRCNYCASERLEHASSSNLKDLEDGPGSSQVGNNVSVLDHMLSTLTVTETSTPFTQSCFPRINVESRSTGSLVMRGNIC</sequence>
<accession>A0A0N5DAQ4</accession>
<evidence type="ECO:0000256" key="4">
    <source>
        <dbReference type="ARBA" id="ARBA00022833"/>
    </source>
</evidence>
<keyword evidence="8" id="KW-1185">Reference proteome</keyword>
<dbReference type="Gene3D" id="4.10.1000.10">
    <property type="entry name" value="Zinc finger, CCCH-type"/>
    <property type="match status" value="1"/>
</dbReference>
<name>A0A0N5DAQ4_THECL</name>
<proteinExistence type="predicted"/>
<evidence type="ECO:0000313" key="8">
    <source>
        <dbReference type="Proteomes" id="UP000276776"/>
    </source>
</evidence>
<dbReference type="GO" id="GO:0043186">
    <property type="term" value="C:P granule"/>
    <property type="evidence" value="ECO:0007669"/>
    <property type="project" value="UniProtKB-ARBA"/>
</dbReference>
<dbReference type="OrthoDB" id="410307at2759"/>
<dbReference type="STRING" id="103827.A0A0N5DAQ4"/>
<organism evidence="9">
    <name type="scientific">Thelazia callipaeda</name>
    <name type="common">Oriental eyeworm</name>
    <name type="synonym">Parasitic nematode</name>
    <dbReference type="NCBI Taxonomy" id="103827"/>
    <lineage>
        <taxon>Eukaryota</taxon>
        <taxon>Metazoa</taxon>
        <taxon>Ecdysozoa</taxon>
        <taxon>Nematoda</taxon>
        <taxon>Chromadorea</taxon>
        <taxon>Rhabditida</taxon>
        <taxon>Spirurina</taxon>
        <taxon>Spiruromorpha</taxon>
        <taxon>Thelazioidea</taxon>
        <taxon>Thelaziidae</taxon>
        <taxon>Thelazia</taxon>
    </lineage>
</organism>
<dbReference type="Pfam" id="PF00642">
    <property type="entry name" value="zf-CCCH"/>
    <property type="match status" value="2"/>
</dbReference>
<evidence type="ECO:0000313" key="7">
    <source>
        <dbReference type="EMBL" id="VDN07930.1"/>
    </source>
</evidence>
<keyword evidence="1 5" id="KW-0479">Metal-binding</keyword>
<dbReference type="GO" id="GO:0080090">
    <property type="term" value="P:regulation of primary metabolic process"/>
    <property type="evidence" value="ECO:0007669"/>
    <property type="project" value="UniProtKB-ARBA"/>
</dbReference>
<dbReference type="InterPro" id="IPR000571">
    <property type="entry name" value="Znf_CCCH"/>
</dbReference>
<keyword evidence="3 5" id="KW-0863">Zinc-finger</keyword>
<evidence type="ECO:0000313" key="9">
    <source>
        <dbReference type="WBParaSite" id="TCLT_0001025901-mRNA-1"/>
    </source>
</evidence>
<dbReference type="Gene3D" id="6.10.250.3220">
    <property type="match status" value="1"/>
</dbReference>
<dbReference type="GO" id="GO:0010468">
    <property type="term" value="P:regulation of gene expression"/>
    <property type="evidence" value="ECO:0007669"/>
    <property type="project" value="UniProtKB-ARBA"/>
</dbReference>
<dbReference type="FunFam" id="4.10.1000.10:FF:000018">
    <property type="entry name" value="Zinc finger protein"/>
    <property type="match status" value="1"/>
</dbReference>
<dbReference type="GO" id="GO:0005829">
    <property type="term" value="C:cytosol"/>
    <property type="evidence" value="ECO:0007669"/>
    <property type="project" value="TreeGrafter"/>
</dbReference>
<dbReference type="Proteomes" id="UP000276776">
    <property type="component" value="Unassembled WGS sequence"/>
</dbReference>
<evidence type="ECO:0000256" key="3">
    <source>
        <dbReference type="ARBA" id="ARBA00022771"/>
    </source>
</evidence>
<keyword evidence="4 5" id="KW-0862">Zinc</keyword>
<dbReference type="SUPFAM" id="SSF90229">
    <property type="entry name" value="CCCH zinc finger"/>
    <property type="match status" value="2"/>
</dbReference>
<feature type="zinc finger region" description="C3H1-type" evidence="5">
    <location>
        <begin position="219"/>
        <end position="247"/>
    </location>
</feature>
<gene>
    <name evidence="7" type="ORF">TCLT_LOCUS10248</name>
</gene>
<dbReference type="SMART" id="SM00356">
    <property type="entry name" value="ZnF_C3H1"/>
    <property type="match status" value="2"/>
</dbReference>
<reference evidence="7 8" key="2">
    <citation type="submission" date="2018-11" db="EMBL/GenBank/DDBJ databases">
        <authorList>
            <consortium name="Pathogen Informatics"/>
        </authorList>
    </citation>
    <scope>NUCLEOTIDE SEQUENCE [LARGE SCALE GENOMIC DNA]</scope>
</reference>
<dbReference type="FunFam" id="4.10.1000.10:FF:000001">
    <property type="entry name" value="zinc finger CCCH domain-containing protein 15-like"/>
    <property type="match status" value="1"/>
</dbReference>
<evidence type="ECO:0000256" key="1">
    <source>
        <dbReference type="ARBA" id="ARBA00022723"/>
    </source>
</evidence>
<dbReference type="PROSITE" id="PS50103">
    <property type="entry name" value="ZF_C3H1"/>
    <property type="match status" value="2"/>
</dbReference>
<protein>
    <submittedName>
        <fullName evidence="9">C3H1-type domain-containing protein</fullName>
    </submittedName>
</protein>
<dbReference type="GO" id="GO:0008270">
    <property type="term" value="F:zinc ion binding"/>
    <property type="evidence" value="ECO:0007669"/>
    <property type="project" value="UniProtKB-KW"/>
</dbReference>
<keyword evidence="2" id="KW-0677">Repeat</keyword>
<feature type="domain" description="C3H1-type" evidence="6">
    <location>
        <begin position="219"/>
        <end position="247"/>
    </location>
</feature>